<accession>A0AAU0UMX4</accession>
<dbReference type="PANTHER" id="PTHR43682">
    <property type="entry name" value="LACTATE UTILIZATION PROTEIN C"/>
    <property type="match status" value="1"/>
</dbReference>
<dbReference type="InterPro" id="IPR037171">
    <property type="entry name" value="NagB/RpiA_transferase-like"/>
</dbReference>
<dbReference type="Pfam" id="PF02589">
    <property type="entry name" value="LUD_dom"/>
    <property type="match status" value="1"/>
</dbReference>
<organism evidence="2 3">
    <name type="scientific">Metallumcola ferriviriculae</name>
    <dbReference type="NCBI Taxonomy" id="3039180"/>
    <lineage>
        <taxon>Bacteria</taxon>
        <taxon>Bacillati</taxon>
        <taxon>Bacillota</taxon>
        <taxon>Clostridia</taxon>
        <taxon>Neomoorellales</taxon>
        <taxon>Desulfitibacteraceae</taxon>
        <taxon>Metallumcola</taxon>
    </lineage>
</organism>
<dbReference type="Gene3D" id="3.40.50.10420">
    <property type="entry name" value="NagB/RpiA/CoA transferase-like"/>
    <property type="match status" value="1"/>
</dbReference>
<feature type="domain" description="LUD" evidence="1">
    <location>
        <begin position="21"/>
        <end position="194"/>
    </location>
</feature>
<evidence type="ECO:0000313" key="3">
    <source>
        <dbReference type="Proteomes" id="UP001329915"/>
    </source>
</evidence>
<keyword evidence="3" id="KW-1185">Reference proteome</keyword>
<gene>
    <name evidence="2" type="ORF">MFMK1_001381</name>
</gene>
<evidence type="ECO:0000259" key="1">
    <source>
        <dbReference type="Pfam" id="PF02589"/>
    </source>
</evidence>
<dbReference type="EMBL" id="CP121694">
    <property type="protein sequence ID" value="WRO21571.1"/>
    <property type="molecule type" value="Genomic_DNA"/>
</dbReference>
<proteinExistence type="predicted"/>
<dbReference type="PANTHER" id="PTHR43682:SF1">
    <property type="entry name" value="LACTATE UTILIZATION PROTEIN C"/>
    <property type="match status" value="1"/>
</dbReference>
<dbReference type="AlphaFoldDB" id="A0AAU0UMX4"/>
<dbReference type="KEGG" id="dbc:MFMK1_001381"/>
<dbReference type="Proteomes" id="UP001329915">
    <property type="component" value="Chromosome"/>
</dbReference>
<name>A0AAU0UMX4_9FIRM</name>
<reference evidence="2 3" key="1">
    <citation type="submission" date="2023-04" db="EMBL/GenBank/DDBJ databases">
        <authorList>
            <person name="Hsu D."/>
        </authorList>
    </citation>
    <scope>NUCLEOTIDE SEQUENCE [LARGE SCALE GENOMIC DNA]</scope>
    <source>
        <strain evidence="2 3">MK1</strain>
    </source>
</reference>
<dbReference type="InterPro" id="IPR003741">
    <property type="entry name" value="LUD_dom"/>
</dbReference>
<dbReference type="RefSeq" id="WP_366924407.1">
    <property type="nucleotide sequence ID" value="NZ_CP121694.1"/>
</dbReference>
<sequence>MEDVKVAHEPAEETLPDRVRVALEEKGCQVTSAESWADVTKYIGKLAGTSGSVALAAFPLAEEATLGDRLNAEGLSVLSTVACTREEILSASVGITAADAVVAETGTIFLVENEGDSRFVSNMPPIHIALVVKEAMASTVTEGLKKVRRASQEKYGVPLANYVTAISGPSRTADIEFKMAFGMHGPKEVHVILLEGDIY</sequence>
<evidence type="ECO:0000313" key="2">
    <source>
        <dbReference type="EMBL" id="WRO21571.1"/>
    </source>
</evidence>
<protein>
    <submittedName>
        <fullName evidence="2">Lactate utilization protein</fullName>
    </submittedName>
</protein>
<dbReference type="InterPro" id="IPR024185">
    <property type="entry name" value="FTHF_cligase-like_sf"/>
</dbReference>
<dbReference type="SUPFAM" id="SSF100950">
    <property type="entry name" value="NagB/RpiA/CoA transferase-like"/>
    <property type="match status" value="1"/>
</dbReference>